<evidence type="ECO:0000259" key="8">
    <source>
        <dbReference type="Pfam" id="PF01385"/>
    </source>
</evidence>
<comment type="similarity">
    <text evidence="2">In the N-terminal section; belongs to the transposase 2 family.</text>
</comment>
<feature type="domain" description="Transposase putative helix-turn-helix" evidence="10">
    <location>
        <begin position="1"/>
        <end position="44"/>
    </location>
</feature>
<evidence type="ECO:0000259" key="10">
    <source>
        <dbReference type="Pfam" id="PF12323"/>
    </source>
</evidence>
<keyword evidence="6" id="KW-0238">DNA-binding</keyword>
<dbReference type="NCBIfam" id="TIGR01766">
    <property type="entry name" value="IS200/IS605 family accessory protein TnpB-like domain"/>
    <property type="match status" value="1"/>
</dbReference>
<feature type="domain" description="Probable transposase IS891/IS1136/IS1341" evidence="8">
    <location>
        <begin position="199"/>
        <end position="304"/>
    </location>
</feature>
<dbReference type="GO" id="GO:0006310">
    <property type="term" value="P:DNA recombination"/>
    <property type="evidence" value="ECO:0007669"/>
    <property type="project" value="UniProtKB-KW"/>
</dbReference>
<dbReference type="AlphaFoldDB" id="A0A8J7L273"/>
<evidence type="ECO:0000256" key="5">
    <source>
        <dbReference type="ARBA" id="ARBA00022833"/>
    </source>
</evidence>
<dbReference type="GO" id="GO:0003677">
    <property type="term" value="F:DNA binding"/>
    <property type="evidence" value="ECO:0007669"/>
    <property type="project" value="UniProtKB-KW"/>
</dbReference>
<dbReference type="InterPro" id="IPR051399">
    <property type="entry name" value="RNA-guided_DNA_endo/Transpos"/>
</dbReference>
<dbReference type="EMBL" id="JAECZB010000004">
    <property type="protein sequence ID" value="MBH8551507.1"/>
    <property type="molecule type" value="Genomic_DNA"/>
</dbReference>
<comment type="similarity">
    <text evidence="1">In the C-terminal section; belongs to the transposase 35 family.</text>
</comment>
<dbReference type="PANTHER" id="PTHR30405">
    <property type="entry name" value="TRANSPOSASE"/>
    <property type="match status" value="1"/>
</dbReference>
<reference evidence="11 12" key="1">
    <citation type="journal article" date="2021" name="Int. J. Syst. Evol. Microbiol.">
        <title>Amazonocrinis nigriterrae gen. nov., sp. nov., Atlanticothrix silvestris gen. nov., sp. nov. and Dendronalium phyllosphericum gen. nov., sp. nov., nostocacean cyanobacteria from Brazilian environments.</title>
        <authorList>
            <person name="Alvarenga D.O."/>
            <person name="Andreote A.P.D."/>
            <person name="Branco L.H.Z."/>
            <person name="Delbaje E."/>
            <person name="Cruz R.B."/>
            <person name="Varani A.M."/>
            <person name="Fiore M.F."/>
        </authorList>
    </citation>
    <scope>NUCLEOTIDE SEQUENCE [LARGE SCALE GENOMIC DNA]</scope>
    <source>
        <strain evidence="11 12">CENA357</strain>
    </source>
</reference>
<name>A0A8J7L273_9CYAN</name>
<evidence type="ECO:0000256" key="3">
    <source>
        <dbReference type="ARBA" id="ARBA00022578"/>
    </source>
</evidence>
<dbReference type="Proteomes" id="UP000599391">
    <property type="component" value="Unassembled WGS sequence"/>
</dbReference>
<evidence type="ECO:0000256" key="2">
    <source>
        <dbReference type="ARBA" id="ARBA00011044"/>
    </source>
</evidence>
<dbReference type="GO" id="GO:0046872">
    <property type="term" value="F:metal ion binding"/>
    <property type="evidence" value="ECO:0007669"/>
    <property type="project" value="UniProtKB-KW"/>
</dbReference>
<dbReference type="InterPro" id="IPR010095">
    <property type="entry name" value="Cas12f1-like_TNB"/>
</dbReference>
<evidence type="ECO:0000313" key="12">
    <source>
        <dbReference type="Proteomes" id="UP000599391"/>
    </source>
</evidence>
<gene>
    <name evidence="11" type="ORF">I8751_03765</name>
</gene>
<keyword evidence="7" id="KW-0233">DNA recombination</keyword>
<evidence type="ECO:0000256" key="6">
    <source>
        <dbReference type="ARBA" id="ARBA00023125"/>
    </source>
</evidence>
<keyword evidence="5" id="KW-0862">Zinc</keyword>
<keyword evidence="3" id="KW-0815">Transposition</keyword>
<evidence type="ECO:0000256" key="1">
    <source>
        <dbReference type="ARBA" id="ARBA00008761"/>
    </source>
</evidence>
<dbReference type="Pfam" id="PF07282">
    <property type="entry name" value="Cas12f1-like_TNB"/>
    <property type="match status" value="1"/>
</dbReference>
<dbReference type="InterPro" id="IPR001959">
    <property type="entry name" value="Transposase"/>
</dbReference>
<keyword evidence="12" id="KW-1185">Reference proteome</keyword>
<dbReference type="GO" id="GO:0032196">
    <property type="term" value="P:transposition"/>
    <property type="evidence" value="ECO:0007669"/>
    <property type="project" value="UniProtKB-KW"/>
</dbReference>
<dbReference type="NCBIfam" id="NF040570">
    <property type="entry name" value="guided_TnpB"/>
    <property type="match status" value="1"/>
</dbReference>
<dbReference type="RefSeq" id="WP_214437808.1">
    <property type="nucleotide sequence ID" value="NZ_JAECZB010000004.1"/>
</dbReference>
<evidence type="ECO:0000259" key="9">
    <source>
        <dbReference type="Pfam" id="PF07282"/>
    </source>
</evidence>
<proteinExistence type="inferred from homology"/>
<keyword evidence="4" id="KW-0479">Metal-binding</keyword>
<dbReference type="Pfam" id="PF12323">
    <property type="entry name" value="HTH_OrfB_IS605"/>
    <property type="match status" value="1"/>
</dbReference>
<dbReference type="InterPro" id="IPR021027">
    <property type="entry name" value="Transposase_put_HTH"/>
</dbReference>
<organism evidence="11 12">
    <name type="scientific">Atlanticothrix silvestris CENA357</name>
    <dbReference type="NCBI Taxonomy" id="1725252"/>
    <lineage>
        <taxon>Bacteria</taxon>
        <taxon>Bacillati</taxon>
        <taxon>Cyanobacteriota</taxon>
        <taxon>Cyanophyceae</taxon>
        <taxon>Nostocales</taxon>
        <taxon>Nodulariaceae</taxon>
        <taxon>Atlanticothrix</taxon>
        <taxon>Atlanticothrix silvestris</taxon>
    </lineage>
</organism>
<evidence type="ECO:0000313" key="11">
    <source>
        <dbReference type="EMBL" id="MBH8551507.1"/>
    </source>
</evidence>
<evidence type="ECO:0000256" key="4">
    <source>
        <dbReference type="ARBA" id="ARBA00022723"/>
    </source>
</evidence>
<accession>A0A8J7L273</accession>
<evidence type="ECO:0000256" key="7">
    <source>
        <dbReference type="ARBA" id="ARBA00023172"/>
    </source>
</evidence>
<feature type="domain" description="Cas12f1-like TNB" evidence="9">
    <location>
        <begin position="316"/>
        <end position="381"/>
    </location>
</feature>
<dbReference type="Pfam" id="PF01385">
    <property type="entry name" value="OrfB_IS605"/>
    <property type="match status" value="1"/>
</dbReference>
<comment type="caution">
    <text evidence="11">The sequence shown here is derived from an EMBL/GenBank/DDBJ whole genome shotgun (WGS) entry which is preliminary data.</text>
</comment>
<sequence length="431" mass="48985">MILTYCYRIKPSAHQITLMSNTLELLRRHWNYALGQRLDALNRSRCQIDRCSIVSEPIGEIPERINYYTQQADLKQTKILFPDYKNIWAESQQVNLQRLNKAWERWLIPDAHGRRGGRPRFKKPGELRSFVYPRVNCPKAGAYLQLDNRLKLSKIGEMPVIMHRPLPEGFVLKTCTIVCKADGWYCCISMQDNSVPQLLPLDEVESAVGLDVGLKEFLTTSDGDTVAIPQIYRQTQHHLARQQRKLARQKKGSRRQAKKKNHIARIHQKIERQRKNFHYKTAHKLVKNFDLIGVEDLNIKGLARTRLSKSILDAAWGAFINILEAVAVKRGVRVVKVNPHSTSQNCSGCGHKVLKTLSVRLHDCPKCGLLMDRDENAAVNILNRAISEVGLILPVRGGLGVALPVKREAFLEFDGSQLSFSKLEAPVIPQG</sequence>
<protein>
    <submittedName>
        <fullName evidence="11">Transposase</fullName>
    </submittedName>
</protein>
<dbReference type="PANTHER" id="PTHR30405:SF25">
    <property type="entry name" value="RNA-GUIDED DNA ENDONUCLEASE INSQ-RELATED"/>
    <property type="match status" value="1"/>
</dbReference>